<sequence length="352" mass="37482">MEMLAKVSLLKSRLRVMEDLVAGYGGVHFPVAGATNPRGINNHPHGSAFPAGGTSPDGANPSAAPVLEPDAPRAPTADTSVGRSAATEPSPGHCALLDRIVSLEGRWEEAVAARSGLSALRAIVARDTHALGRALATCAVSRPRGKVHTRPARARVQQVHVGRAGLLTVYIDCTRKAMEELIDMNKLVSVVTRRKMGGPVCCTVQPSDLAALEAAVCMTPSDLSSAKTCRFSSRAGTVVTRLLLEEVRDKSGKVWYILERYPSERELLVAVRESDQLGERDADFLHPLEKKRVKVNDVIGVSERYPASLVWREGRQRVGGSAGSDTEAGKLVMSVSAALLQCEALDAAALIG</sequence>
<reference evidence="2 3" key="1">
    <citation type="submission" date="2017-03" db="EMBL/GenBank/DDBJ databases">
        <title>WGS assembly of Porphyra umbilicalis.</title>
        <authorList>
            <person name="Brawley S.H."/>
            <person name="Blouin N.A."/>
            <person name="Ficko-Blean E."/>
            <person name="Wheeler G.L."/>
            <person name="Lohr M."/>
            <person name="Goodson H.V."/>
            <person name="Jenkins J.W."/>
            <person name="Blaby-Haas C.E."/>
            <person name="Helliwell K.E."/>
            <person name="Chan C."/>
            <person name="Marriage T."/>
            <person name="Bhattacharya D."/>
            <person name="Klein A.S."/>
            <person name="Badis Y."/>
            <person name="Brodie J."/>
            <person name="Cao Y."/>
            <person name="Collen J."/>
            <person name="Dittami S.M."/>
            <person name="Gachon C.M."/>
            <person name="Green B.R."/>
            <person name="Karpowicz S."/>
            <person name="Kim J.W."/>
            <person name="Kudahl U."/>
            <person name="Lin S."/>
            <person name="Michel G."/>
            <person name="Mittag M."/>
            <person name="Olson B.J."/>
            <person name="Pangilinan J."/>
            <person name="Peng Y."/>
            <person name="Qiu H."/>
            <person name="Shu S."/>
            <person name="Singer J.T."/>
            <person name="Smith A.G."/>
            <person name="Sprecher B.N."/>
            <person name="Wagner V."/>
            <person name="Wang W."/>
            <person name="Wang Z.-Y."/>
            <person name="Yan J."/>
            <person name="Yarish C."/>
            <person name="Zoeuner-Riek S."/>
            <person name="Zhuang Y."/>
            <person name="Zou Y."/>
            <person name="Lindquist E.A."/>
            <person name="Grimwood J."/>
            <person name="Barry K."/>
            <person name="Rokhsar D.S."/>
            <person name="Schmutz J."/>
            <person name="Stiller J.W."/>
            <person name="Grossman A.R."/>
            <person name="Prochnik S.E."/>
        </authorList>
    </citation>
    <scope>NUCLEOTIDE SEQUENCE [LARGE SCALE GENOMIC DNA]</scope>
    <source>
        <strain evidence="2">4086291</strain>
    </source>
</reference>
<organism evidence="2 3">
    <name type="scientific">Porphyra umbilicalis</name>
    <name type="common">Purple laver</name>
    <name type="synonym">Red alga</name>
    <dbReference type="NCBI Taxonomy" id="2786"/>
    <lineage>
        <taxon>Eukaryota</taxon>
        <taxon>Rhodophyta</taxon>
        <taxon>Bangiophyceae</taxon>
        <taxon>Bangiales</taxon>
        <taxon>Bangiaceae</taxon>
        <taxon>Porphyra</taxon>
    </lineage>
</organism>
<feature type="region of interest" description="Disordered" evidence="1">
    <location>
        <begin position="38"/>
        <end position="90"/>
    </location>
</feature>
<keyword evidence="3" id="KW-1185">Reference proteome</keyword>
<dbReference type="EMBL" id="KV918799">
    <property type="protein sequence ID" value="OSX79043.1"/>
    <property type="molecule type" value="Genomic_DNA"/>
</dbReference>
<evidence type="ECO:0000313" key="3">
    <source>
        <dbReference type="Proteomes" id="UP000218209"/>
    </source>
</evidence>
<dbReference type="Proteomes" id="UP000218209">
    <property type="component" value="Unassembled WGS sequence"/>
</dbReference>
<accession>A0A1X6PEI7</accession>
<name>A0A1X6PEI7_PORUM</name>
<evidence type="ECO:0000256" key="1">
    <source>
        <dbReference type="SAM" id="MobiDB-lite"/>
    </source>
</evidence>
<proteinExistence type="predicted"/>
<evidence type="ECO:0000313" key="2">
    <source>
        <dbReference type="EMBL" id="OSX79043.1"/>
    </source>
</evidence>
<gene>
    <name evidence="2" type="ORF">BU14_0091s0023</name>
</gene>
<protein>
    <submittedName>
        <fullName evidence="2">Uncharacterized protein</fullName>
    </submittedName>
</protein>
<dbReference type="AlphaFoldDB" id="A0A1X6PEI7"/>